<organism evidence="15 16">
    <name type="scientific">Phascolarctos cinereus</name>
    <name type="common">Koala</name>
    <dbReference type="NCBI Taxonomy" id="38626"/>
    <lineage>
        <taxon>Eukaryota</taxon>
        <taxon>Metazoa</taxon>
        <taxon>Chordata</taxon>
        <taxon>Craniata</taxon>
        <taxon>Vertebrata</taxon>
        <taxon>Euteleostomi</taxon>
        <taxon>Mammalia</taxon>
        <taxon>Metatheria</taxon>
        <taxon>Diprotodontia</taxon>
        <taxon>Phascolarctidae</taxon>
        <taxon>Phascolarctos</taxon>
    </lineage>
</organism>
<evidence type="ECO:0000256" key="9">
    <source>
        <dbReference type="ARBA" id="ARBA00023136"/>
    </source>
</evidence>
<dbReference type="InParanoid" id="A0A6P5JGJ5"/>
<evidence type="ECO:0000256" key="10">
    <source>
        <dbReference type="ARBA" id="ARBA00023170"/>
    </source>
</evidence>
<dbReference type="GO" id="GO:0005886">
    <property type="term" value="C:plasma membrane"/>
    <property type="evidence" value="ECO:0007669"/>
    <property type="project" value="UniProtKB-SubCell"/>
</dbReference>
<evidence type="ECO:0000259" key="14">
    <source>
        <dbReference type="PROSITE" id="PS50262"/>
    </source>
</evidence>
<dbReference type="PROSITE" id="PS50262">
    <property type="entry name" value="G_PROTEIN_RECEP_F1_2"/>
    <property type="match status" value="1"/>
</dbReference>
<feature type="transmembrane region" description="Helical" evidence="13">
    <location>
        <begin position="237"/>
        <end position="261"/>
    </location>
</feature>
<keyword evidence="8 12" id="KW-0297">G-protein coupled receptor</keyword>
<evidence type="ECO:0000256" key="1">
    <source>
        <dbReference type="ARBA" id="ARBA00004651"/>
    </source>
</evidence>
<feature type="transmembrane region" description="Helical" evidence="13">
    <location>
        <begin position="60"/>
        <end position="82"/>
    </location>
</feature>
<feature type="transmembrane region" description="Helical" evidence="13">
    <location>
        <begin position="273"/>
        <end position="292"/>
    </location>
</feature>
<evidence type="ECO:0000256" key="6">
    <source>
        <dbReference type="ARBA" id="ARBA00022725"/>
    </source>
</evidence>
<dbReference type="FunFam" id="1.20.1070.10:FF:000001">
    <property type="entry name" value="Olfactory receptor"/>
    <property type="match status" value="1"/>
</dbReference>
<evidence type="ECO:0000256" key="11">
    <source>
        <dbReference type="ARBA" id="ARBA00023224"/>
    </source>
</evidence>
<protein>
    <recommendedName>
        <fullName evidence="13">Olfactory receptor</fullName>
    </recommendedName>
</protein>
<keyword evidence="15" id="KW-1185">Reference proteome</keyword>
<dbReference type="CDD" id="cd15225">
    <property type="entry name" value="7tmA_OR10A-like"/>
    <property type="match status" value="1"/>
</dbReference>
<dbReference type="KEGG" id="pcw:110199679"/>
<feature type="transmembrane region" description="Helical" evidence="13">
    <location>
        <begin position="197"/>
        <end position="216"/>
    </location>
</feature>
<keyword evidence="9 13" id="KW-0472">Membrane</keyword>
<evidence type="ECO:0000256" key="4">
    <source>
        <dbReference type="ARBA" id="ARBA00022606"/>
    </source>
</evidence>
<keyword evidence="10 12" id="KW-0675">Receptor</keyword>
<dbReference type="PRINTS" id="PR00245">
    <property type="entry name" value="OLFACTORYR"/>
</dbReference>
<evidence type="ECO:0000256" key="7">
    <source>
        <dbReference type="ARBA" id="ARBA00022989"/>
    </source>
</evidence>
<dbReference type="GO" id="GO:0004984">
    <property type="term" value="F:olfactory receptor activity"/>
    <property type="evidence" value="ECO:0007669"/>
    <property type="project" value="InterPro"/>
</dbReference>
<reference evidence="16" key="1">
    <citation type="submission" date="2025-08" db="UniProtKB">
        <authorList>
            <consortium name="RefSeq"/>
        </authorList>
    </citation>
    <scope>IDENTIFICATION</scope>
    <source>
        <tissue evidence="16">Spleen</tissue>
    </source>
</reference>
<gene>
    <name evidence="16" type="primary">LOC110199679</name>
</gene>
<evidence type="ECO:0000256" key="12">
    <source>
        <dbReference type="RuleBase" id="RU000688"/>
    </source>
</evidence>
<dbReference type="GO" id="GO:0004930">
    <property type="term" value="F:G protein-coupled receptor activity"/>
    <property type="evidence" value="ECO:0007669"/>
    <property type="project" value="UniProtKB-KW"/>
</dbReference>
<feature type="domain" description="G-protein coupled receptors family 1 profile" evidence="14">
    <location>
        <begin position="41"/>
        <end position="290"/>
    </location>
</feature>
<evidence type="ECO:0000313" key="16">
    <source>
        <dbReference type="RefSeq" id="XP_020830219.1"/>
    </source>
</evidence>
<dbReference type="InterPro" id="IPR017452">
    <property type="entry name" value="GPCR_Rhodpsn_7TM"/>
</dbReference>
<keyword evidence="11 12" id="KW-0807">Transducer</keyword>
<keyword evidence="6 13" id="KW-0552">Olfaction</keyword>
<dbReference type="PANTHER" id="PTHR26453">
    <property type="entry name" value="OLFACTORY RECEPTOR"/>
    <property type="match status" value="1"/>
</dbReference>
<dbReference type="InterPro" id="IPR000725">
    <property type="entry name" value="Olfact_rcpt"/>
</dbReference>
<proteinExistence type="inferred from homology"/>
<keyword evidence="7 13" id="KW-1133">Transmembrane helix</keyword>
<feature type="transmembrane region" description="Helical" evidence="13">
    <location>
        <begin position="94"/>
        <end position="120"/>
    </location>
</feature>
<dbReference type="PROSITE" id="PS00237">
    <property type="entry name" value="G_PROTEIN_RECEP_F1_1"/>
    <property type="match status" value="1"/>
</dbReference>
<evidence type="ECO:0000313" key="15">
    <source>
        <dbReference type="Proteomes" id="UP000515140"/>
    </source>
</evidence>
<evidence type="ECO:0000256" key="2">
    <source>
        <dbReference type="ARBA" id="ARBA00010663"/>
    </source>
</evidence>
<dbReference type="FunFam" id="1.10.1220.70:FF:000001">
    <property type="entry name" value="Olfactory receptor"/>
    <property type="match status" value="1"/>
</dbReference>
<dbReference type="Pfam" id="PF13853">
    <property type="entry name" value="7tm_4"/>
    <property type="match status" value="1"/>
</dbReference>
<keyword evidence="4 13" id="KW-0716">Sensory transduction</keyword>
<dbReference type="GeneID" id="110199679"/>
<name>A0A6P5JGJ5_PHACI</name>
<keyword evidence="3 13" id="KW-1003">Cell membrane</keyword>
<dbReference type="Proteomes" id="UP000515140">
    <property type="component" value="Unplaced"/>
</dbReference>
<dbReference type="FunCoup" id="A0A6P5JGJ5">
    <property type="interactions" value="428"/>
</dbReference>
<comment type="similarity">
    <text evidence="2 12">Belongs to the G-protein coupled receptor 1 family.</text>
</comment>
<evidence type="ECO:0000256" key="8">
    <source>
        <dbReference type="ARBA" id="ARBA00023040"/>
    </source>
</evidence>
<keyword evidence="5 12" id="KW-0812">Transmembrane</keyword>
<evidence type="ECO:0000256" key="3">
    <source>
        <dbReference type="ARBA" id="ARBA00022475"/>
    </source>
</evidence>
<comment type="subcellular location">
    <subcellularLocation>
        <location evidence="1 13">Cell membrane</location>
        <topology evidence="1 13">Multi-pass membrane protein</topology>
    </subcellularLocation>
</comment>
<sequence length="307" mass="34663">MAGENLTFSIEFILIGFSDFPNIQGFLFAIVLVIYMSILLGNGLIIVITNIDPVLHTPMYFFLKNLSFLEICYTSVMVPRMLKNLWTQNRNISFIACAVQFYFFLVFGVAECLLLAVMAFDRYVAICKPLYYSVIMNHKKQVQLLIGSWISGIPVEIQFTYQVFSLPFCGSNKLNHVFCDIPPLMKIVCGDITMSELFIFVNAVFFVIAPLLLILVSYVKIITTILKLPSAIGRHKAFSTCSSHLMVIGLFFASGMMAHWIPKSKKSKGIDKLLSLVYCIGTPMFNPLIYSLRNKDIIAALKKILPK</sequence>
<dbReference type="AlphaFoldDB" id="A0A6P5JGJ5"/>
<dbReference type="PRINTS" id="PR00237">
    <property type="entry name" value="GPCRRHODOPSN"/>
</dbReference>
<accession>A0A6P5JGJ5</accession>
<evidence type="ECO:0000256" key="5">
    <source>
        <dbReference type="ARBA" id="ARBA00022692"/>
    </source>
</evidence>
<evidence type="ECO:0000256" key="13">
    <source>
        <dbReference type="RuleBase" id="RU363047"/>
    </source>
</evidence>
<feature type="transmembrane region" description="Helical" evidence="13">
    <location>
        <begin position="26"/>
        <end position="48"/>
    </location>
</feature>
<dbReference type="InterPro" id="IPR000276">
    <property type="entry name" value="GPCR_Rhodpsn"/>
</dbReference>
<dbReference type="Gene3D" id="1.20.1070.10">
    <property type="entry name" value="Rhodopsin 7-helix transmembrane proteins"/>
    <property type="match status" value="1"/>
</dbReference>
<dbReference type="RefSeq" id="XP_020830219.1">
    <property type="nucleotide sequence ID" value="XM_020974560.1"/>
</dbReference>
<dbReference type="SUPFAM" id="SSF81321">
    <property type="entry name" value="Family A G protein-coupled receptor-like"/>
    <property type="match status" value="1"/>
</dbReference>